<evidence type="ECO:0000256" key="3">
    <source>
        <dbReference type="ARBA" id="ARBA00022679"/>
    </source>
</evidence>
<evidence type="ECO:0000313" key="7">
    <source>
        <dbReference type="RefSeq" id="XP_052125797.1"/>
    </source>
</evidence>
<dbReference type="RefSeq" id="XP_052125797.1">
    <property type="nucleotide sequence ID" value="XM_052269837.1"/>
</dbReference>
<dbReference type="GeneID" id="127749880"/>
<dbReference type="Gene3D" id="3.40.50.150">
    <property type="entry name" value="Vaccinia Virus protein VP39"/>
    <property type="match status" value="1"/>
</dbReference>
<dbReference type="GO" id="GO:0003886">
    <property type="term" value="F:DNA (cytosine-5-)-methyltransferase activity"/>
    <property type="evidence" value="ECO:0007669"/>
    <property type="project" value="UniProtKB-EC"/>
</dbReference>
<dbReference type="KEGG" id="foc:127749880"/>
<evidence type="ECO:0000256" key="2">
    <source>
        <dbReference type="ARBA" id="ARBA00022603"/>
    </source>
</evidence>
<dbReference type="InterPro" id="IPR001525">
    <property type="entry name" value="C5_MeTfrase"/>
</dbReference>
<dbReference type="EC" id="2.1.1.37" evidence="1"/>
<evidence type="ECO:0000313" key="6">
    <source>
        <dbReference type="Proteomes" id="UP000504606"/>
    </source>
</evidence>
<sequence>MPKYKRGVRRYLTKAPKGKRYYGKNKVIRRVQGRDMVAHEEASHGEVSAAEHTTQLTEEQVGQSGWPTGVHDPFSGFEREVSLPGSKCRPITVLSLFDGISSGHVALNQLGIPILRYFTSEICPNALRVQSLRHPNVIRLGDVRHVTAEVIDRLGNIDLLLGSSPCNDLSRVNPKRAGLNGGTGVLYYEFYRILKYLQVKYENQNHTMRWLFENTCHLDSSTLDQMTRYASYENSSYGYNTFLTNVSIIVYCHSDMGVPTKRCASAFLPVTRQRYFWGNIPGLHSEVVVKQPRWELQDFIDRNKTAVTSQARTLTSNRSGNYAKYASAREFLSPTDYERLQGKHVTGCCKFALPSTADKLAFSLTGLEPHYTDANLSITARISLLAKGWCVPVIVDILSNLVPIFSDK</sequence>
<dbReference type="OrthoDB" id="641149at2759"/>
<dbReference type="Proteomes" id="UP000504606">
    <property type="component" value="Unplaced"/>
</dbReference>
<protein>
    <recommendedName>
        <fullName evidence="1">DNA (cytosine-5-)-methyltransferase</fullName>
        <ecNumber evidence="1">2.1.1.37</ecNumber>
    </recommendedName>
</protein>
<gene>
    <name evidence="7" type="primary">LOC127749880</name>
</gene>
<dbReference type="GO" id="GO:0005634">
    <property type="term" value="C:nucleus"/>
    <property type="evidence" value="ECO:0007669"/>
    <property type="project" value="TreeGrafter"/>
</dbReference>
<dbReference type="InterPro" id="IPR018117">
    <property type="entry name" value="C5_DNA_meth_AS"/>
</dbReference>
<feature type="region of interest" description="Disordered" evidence="5">
    <location>
        <begin position="38"/>
        <end position="67"/>
    </location>
</feature>
<reference evidence="7" key="1">
    <citation type="submission" date="2025-08" db="UniProtKB">
        <authorList>
            <consortium name="RefSeq"/>
        </authorList>
    </citation>
    <scope>IDENTIFICATION</scope>
    <source>
        <tissue evidence="7">Whole organism</tissue>
    </source>
</reference>
<keyword evidence="6" id="KW-1185">Reference proteome</keyword>
<proteinExistence type="predicted"/>
<name>A0A9C6U8U7_FRAOC</name>
<dbReference type="PANTHER" id="PTHR23068">
    <property type="entry name" value="DNA CYTOSINE-5- -METHYLTRANSFERASE 3-RELATED"/>
    <property type="match status" value="1"/>
</dbReference>
<dbReference type="InterPro" id="IPR029063">
    <property type="entry name" value="SAM-dependent_MTases_sf"/>
</dbReference>
<keyword evidence="4" id="KW-0949">S-adenosyl-L-methionine</keyword>
<accession>A0A9C6U8U7</accession>
<dbReference type="PROSITE" id="PS00094">
    <property type="entry name" value="C5_MTASE_1"/>
    <property type="match status" value="1"/>
</dbReference>
<keyword evidence="2" id="KW-0489">Methyltransferase</keyword>
<dbReference type="GO" id="GO:0032259">
    <property type="term" value="P:methylation"/>
    <property type="evidence" value="ECO:0007669"/>
    <property type="project" value="UniProtKB-KW"/>
</dbReference>
<evidence type="ECO:0000256" key="5">
    <source>
        <dbReference type="SAM" id="MobiDB-lite"/>
    </source>
</evidence>
<dbReference type="InterPro" id="IPR050390">
    <property type="entry name" value="C5-Methyltransferase"/>
</dbReference>
<evidence type="ECO:0000256" key="4">
    <source>
        <dbReference type="ARBA" id="ARBA00022691"/>
    </source>
</evidence>
<dbReference type="Pfam" id="PF00145">
    <property type="entry name" value="DNA_methylase"/>
    <property type="match status" value="1"/>
</dbReference>
<dbReference type="SUPFAM" id="SSF53335">
    <property type="entry name" value="S-adenosyl-L-methionine-dependent methyltransferases"/>
    <property type="match status" value="1"/>
</dbReference>
<dbReference type="AlphaFoldDB" id="A0A9C6U8U7"/>
<dbReference type="PANTHER" id="PTHR23068:SF25">
    <property type="entry name" value="DNA (CYTOSINE-5)-METHYLTRANSFERASE DRM2"/>
    <property type="match status" value="1"/>
</dbReference>
<evidence type="ECO:0000256" key="1">
    <source>
        <dbReference type="ARBA" id="ARBA00011975"/>
    </source>
</evidence>
<feature type="compositionally biased region" description="Polar residues" evidence="5">
    <location>
        <begin position="51"/>
        <end position="66"/>
    </location>
</feature>
<keyword evidence="3" id="KW-0808">Transferase</keyword>
<organism evidence="6 7">
    <name type="scientific">Frankliniella occidentalis</name>
    <name type="common">Western flower thrips</name>
    <name type="synonym">Euthrips occidentalis</name>
    <dbReference type="NCBI Taxonomy" id="133901"/>
    <lineage>
        <taxon>Eukaryota</taxon>
        <taxon>Metazoa</taxon>
        <taxon>Ecdysozoa</taxon>
        <taxon>Arthropoda</taxon>
        <taxon>Hexapoda</taxon>
        <taxon>Insecta</taxon>
        <taxon>Pterygota</taxon>
        <taxon>Neoptera</taxon>
        <taxon>Paraneoptera</taxon>
        <taxon>Thysanoptera</taxon>
        <taxon>Terebrantia</taxon>
        <taxon>Thripoidea</taxon>
        <taxon>Thripidae</taxon>
        <taxon>Frankliniella</taxon>
    </lineage>
</organism>